<dbReference type="GO" id="GO:0004140">
    <property type="term" value="F:dephospho-CoA kinase activity"/>
    <property type="evidence" value="ECO:0007669"/>
    <property type="project" value="UniProtKB-EC"/>
</dbReference>
<gene>
    <name evidence="3 5" type="primary">coaE</name>
    <name evidence="5" type="ORF">KQI89_13555</name>
</gene>
<comment type="subcellular location">
    <subcellularLocation>
        <location evidence="3">Cytoplasm</location>
    </subcellularLocation>
</comment>
<dbReference type="PANTHER" id="PTHR10695:SF46">
    <property type="entry name" value="BIFUNCTIONAL COENZYME A SYNTHASE-RELATED"/>
    <property type="match status" value="1"/>
</dbReference>
<dbReference type="RefSeq" id="WP_216457504.1">
    <property type="nucleotide sequence ID" value="NZ_JAHLQL010000005.1"/>
</dbReference>
<name>A0ABS6F2Q5_9CLOT</name>
<keyword evidence="3 5" id="KW-0808">Transferase</keyword>
<evidence type="ECO:0000256" key="4">
    <source>
        <dbReference type="NCBIfam" id="TIGR00152"/>
    </source>
</evidence>
<dbReference type="CDD" id="cd02022">
    <property type="entry name" value="DPCK"/>
    <property type="match status" value="1"/>
</dbReference>
<organism evidence="5 6">
    <name type="scientific">Clostridium simiarum</name>
    <dbReference type="NCBI Taxonomy" id="2841506"/>
    <lineage>
        <taxon>Bacteria</taxon>
        <taxon>Bacillati</taxon>
        <taxon>Bacillota</taxon>
        <taxon>Clostridia</taxon>
        <taxon>Eubacteriales</taxon>
        <taxon>Clostridiaceae</taxon>
        <taxon>Clostridium</taxon>
    </lineage>
</organism>
<evidence type="ECO:0000256" key="2">
    <source>
        <dbReference type="ARBA" id="ARBA00022840"/>
    </source>
</evidence>
<reference evidence="5 6" key="1">
    <citation type="submission" date="2021-06" db="EMBL/GenBank/DDBJ databases">
        <authorList>
            <person name="Sun Q."/>
            <person name="Li D."/>
        </authorList>
    </citation>
    <scope>NUCLEOTIDE SEQUENCE [LARGE SCALE GENOMIC DNA]</scope>
    <source>
        <strain evidence="5 6">MSJ-4</strain>
    </source>
</reference>
<keyword evidence="3" id="KW-0963">Cytoplasm</keyword>
<evidence type="ECO:0000256" key="3">
    <source>
        <dbReference type="HAMAP-Rule" id="MF_00376"/>
    </source>
</evidence>
<dbReference type="InterPro" id="IPR001977">
    <property type="entry name" value="Depp_CoAkinase"/>
</dbReference>
<protein>
    <recommendedName>
        <fullName evidence="3 4">Dephospho-CoA kinase</fullName>
        <ecNumber evidence="3 4">2.7.1.24</ecNumber>
    </recommendedName>
    <alternativeName>
        <fullName evidence="3">Dephosphocoenzyme A kinase</fullName>
    </alternativeName>
</protein>
<sequence>MLKVGLTGGIATGKSTVSNMLLEAGFAFIDADIVAKEVFEIYPSLIGDIKDTFGEVFFNEDGSLKRREFGNYIFKYPKERLKYENIIIPLIKDRITELFKEYEIKGEKLVILDAPTLIENNLQGDMDYIILVWASKSEQIKRLMNRNSFDHEEAINRIKSQISLEDKKAYSDFIIDNSNSLEETKDIVKELIKLLHILTYK</sequence>
<keyword evidence="2 3" id="KW-0067">ATP-binding</keyword>
<dbReference type="HAMAP" id="MF_00376">
    <property type="entry name" value="Dephospho_CoA_kinase"/>
    <property type="match status" value="1"/>
</dbReference>
<evidence type="ECO:0000313" key="5">
    <source>
        <dbReference type="EMBL" id="MBU5592774.1"/>
    </source>
</evidence>
<keyword evidence="6" id="KW-1185">Reference proteome</keyword>
<comment type="catalytic activity">
    <reaction evidence="3">
        <text>3'-dephospho-CoA + ATP = ADP + CoA + H(+)</text>
        <dbReference type="Rhea" id="RHEA:18245"/>
        <dbReference type="ChEBI" id="CHEBI:15378"/>
        <dbReference type="ChEBI" id="CHEBI:30616"/>
        <dbReference type="ChEBI" id="CHEBI:57287"/>
        <dbReference type="ChEBI" id="CHEBI:57328"/>
        <dbReference type="ChEBI" id="CHEBI:456216"/>
        <dbReference type="EC" id="2.7.1.24"/>
    </reaction>
</comment>
<comment type="pathway">
    <text evidence="3">Cofactor biosynthesis; coenzyme A biosynthesis; CoA from (R)-pantothenate: step 5/5.</text>
</comment>
<dbReference type="Pfam" id="PF01121">
    <property type="entry name" value="CoaE"/>
    <property type="match status" value="1"/>
</dbReference>
<dbReference type="PANTHER" id="PTHR10695">
    <property type="entry name" value="DEPHOSPHO-COA KINASE-RELATED"/>
    <property type="match status" value="1"/>
</dbReference>
<comment type="function">
    <text evidence="3">Catalyzes the phosphorylation of the 3'-hydroxyl group of dephosphocoenzyme A to form coenzyme A.</text>
</comment>
<dbReference type="EC" id="2.7.1.24" evidence="3 4"/>
<dbReference type="EMBL" id="JAHLQL010000005">
    <property type="protein sequence ID" value="MBU5592774.1"/>
    <property type="molecule type" value="Genomic_DNA"/>
</dbReference>
<dbReference type="NCBIfam" id="TIGR00152">
    <property type="entry name" value="dephospho-CoA kinase"/>
    <property type="match status" value="1"/>
</dbReference>
<keyword evidence="3" id="KW-0173">Coenzyme A biosynthesis</keyword>
<evidence type="ECO:0000256" key="1">
    <source>
        <dbReference type="ARBA" id="ARBA00022741"/>
    </source>
</evidence>
<feature type="binding site" evidence="3">
    <location>
        <begin position="11"/>
        <end position="16"/>
    </location>
    <ligand>
        <name>ATP</name>
        <dbReference type="ChEBI" id="CHEBI:30616"/>
    </ligand>
</feature>
<accession>A0ABS6F2Q5</accession>
<keyword evidence="3 5" id="KW-0418">Kinase</keyword>
<keyword evidence="1 3" id="KW-0547">Nucleotide-binding</keyword>
<dbReference type="PROSITE" id="PS51219">
    <property type="entry name" value="DPCK"/>
    <property type="match status" value="1"/>
</dbReference>
<comment type="caution">
    <text evidence="5">The sequence shown here is derived from an EMBL/GenBank/DDBJ whole genome shotgun (WGS) entry which is preliminary data.</text>
</comment>
<proteinExistence type="inferred from homology"/>
<evidence type="ECO:0000313" key="6">
    <source>
        <dbReference type="Proteomes" id="UP000736583"/>
    </source>
</evidence>
<comment type="similarity">
    <text evidence="3">Belongs to the CoaE family.</text>
</comment>
<dbReference type="Proteomes" id="UP000736583">
    <property type="component" value="Unassembled WGS sequence"/>
</dbReference>